<sequence>MTTSFFPTITTWVLPEAAVRTSLAEMARDGRRGNEGVALWLGHRTEGMAEVTHVAVLRGSLVSKAPDLLTIDPKLFAEVGDLAYDLGVRLVGQVHSHGPGSGVRFSRVDHAYGLRVPSYLSAVAPDYALNPHTRTSDFGFHVYEPGAGYRLLNAHEMQARILFPDDREVEVLTVGEGSA</sequence>
<dbReference type="SUPFAM" id="SSF102712">
    <property type="entry name" value="JAB1/MPN domain"/>
    <property type="match status" value="1"/>
</dbReference>
<gene>
    <name evidence="1" type="ORF">DAETH_33150</name>
</gene>
<dbReference type="Proteomes" id="UP001064971">
    <property type="component" value="Plasmid pDAETH-1"/>
</dbReference>
<reference evidence="1" key="1">
    <citation type="submission" date="2022-07" db="EMBL/GenBank/DDBJ databases">
        <title>Complete Genome Sequence of the Radioresistant Bacterium Deinococcus aetherius ST0316, Isolated from the Air Dust collected in Lower Stratosphere above Japan.</title>
        <authorList>
            <person name="Satoh K."/>
            <person name="Hagiwara K."/>
            <person name="Katsumata K."/>
            <person name="Kubo A."/>
            <person name="Yokobori S."/>
            <person name="Yamagishi A."/>
            <person name="Oono Y."/>
            <person name="Narumi I."/>
        </authorList>
    </citation>
    <scope>NUCLEOTIDE SEQUENCE</scope>
    <source>
        <strain evidence="1">ST0316</strain>
        <plasmid evidence="1">pDAETH-1</plasmid>
    </source>
</reference>
<keyword evidence="1" id="KW-0614">Plasmid</keyword>
<dbReference type="EMBL" id="AP026561">
    <property type="protein sequence ID" value="BDP43346.1"/>
    <property type="molecule type" value="Genomic_DNA"/>
</dbReference>
<dbReference type="Gene3D" id="3.40.140.10">
    <property type="entry name" value="Cytidine Deaminase, domain 2"/>
    <property type="match status" value="1"/>
</dbReference>
<name>A0ABM8AHR3_9DEIO</name>
<accession>A0ABM8AHR3</accession>
<evidence type="ECO:0000313" key="2">
    <source>
        <dbReference type="Proteomes" id="UP001064971"/>
    </source>
</evidence>
<proteinExistence type="predicted"/>
<evidence type="ECO:0008006" key="3">
    <source>
        <dbReference type="Google" id="ProtNLM"/>
    </source>
</evidence>
<evidence type="ECO:0000313" key="1">
    <source>
        <dbReference type="EMBL" id="BDP43346.1"/>
    </source>
</evidence>
<organism evidence="1 2">
    <name type="scientific">Deinococcus aetherius</name>
    <dbReference type="NCBI Taxonomy" id="200252"/>
    <lineage>
        <taxon>Bacteria</taxon>
        <taxon>Thermotogati</taxon>
        <taxon>Deinococcota</taxon>
        <taxon>Deinococci</taxon>
        <taxon>Deinococcales</taxon>
        <taxon>Deinococcaceae</taxon>
        <taxon>Deinococcus</taxon>
    </lineage>
</organism>
<dbReference type="RefSeq" id="WP_264777832.1">
    <property type="nucleotide sequence ID" value="NZ_AP026561.1"/>
</dbReference>
<geneLocation type="plasmid" evidence="1 2">
    <name>pDAETH-1</name>
</geneLocation>
<keyword evidence="2" id="KW-1185">Reference proteome</keyword>
<protein>
    <recommendedName>
        <fullName evidence="3">JAB domain-containing protein</fullName>
    </recommendedName>
</protein>